<gene>
    <name evidence="1" type="ORF">POTOM_022086</name>
</gene>
<comment type="caution">
    <text evidence="1">The sequence shown here is derived from an EMBL/GenBank/DDBJ whole genome shotgun (WGS) entry which is preliminary data.</text>
</comment>
<protein>
    <submittedName>
        <fullName evidence="1">Uncharacterized protein</fullName>
    </submittedName>
</protein>
<dbReference type="AlphaFoldDB" id="A0A8X7ZT63"/>
<accession>A0A8X7ZT63</accession>
<name>A0A8X7ZT63_POPTO</name>
<organism evidence="1 2">
    <name type="scientific">Populus tomentosa</name>
    <name type="common">Chinese white poplar</name>
    <dbReference type="NCBI Taxonomy" id="118781"/>
    <lineage>
        <taxon>Eukaryota</taxon>
        <taxon>Viridiplantae</taxon>
        <taxon>Streptophyta</taxon>
        <taxon>Embryophyta</taxon>
        <taxon>Tracheophyta</taxon>
        <taxon>Spermatophyta</taxon>
        <taxon>Magnoliopsida</taxon>
        <taxon>eudicotyledons</taxon>
        <taxon>Gunneridae</taxon>
        <taxon>Pentapetalae</taxon>
        <taxon>rosids</taxon>
        <taxon>fabids</taxon>
        <taxon>Malpighiales</taxon>
        <taxon>Salicaceae</taxon>
        <taxon>Saliceae</taxon>
        <taxon>Populus</taxon>
    </lineage>
</organism>
<dbReference type="EMBL" id="JAAWWB010000010">
    <property type="protein sequence ID" value="KAG6774720.1"/>
    <property type="molecule type" value="Genomic_DNA"/>
</dbReference>
<reference evidence="1" key="1">
    <citation type="journal article" date="2020" name="bioRxiv">
        <title>Hybrid origin of Populus tomentosa Carr. identified through genome sequencing and phylogenomic analysis.</title>
        <authorList>
            <person name="An X."/>
            <person name="Gao K."/>
            <person name="Chen Z."/>
            <person name="Li J."/>
            <person name="Yang X."/>
            <person name="Yang X."/>
            <person name="Zhou J."/>
            <person name="Guo T."/>
            <person name="Zhao T."/>
            <person name="Huang S."/>
            <person name="Miao D."/>
            <person name="Khan W.U."/>
            <person name="Rao P."/>
            <person name="Ye M."/>
            <person name="Lei B."/>
            <person name="Liao W."/>
            <person name="Wang J."/>
            <person name="Ji L."/>
            <person name="Li Y."/>
            <person name="Guo B."/>
            <person name="Mustafa N.S."/>
            <person name="Li S."/>
            <person name="Yun Q."/>
            <person name="Keller S.R."/>
            <person name="Mao J."/>
            <person name="Zhang R."/>
            <person name="Strauss S.H."/>
        </authorList>
    </citation>
    <scope>NUCLEOTIDE SEQUENCE</scope>
    <source>
        <strain evidence="1">GM15</strain>
        <tissue evidence="1">Leaf</tissue>
    </source>
</reference>
<dbReference type="OrthoDB" id="1931989at2759"/>
<dbReference type="Proteomes" id="UP000886885">
    <property type="component" value="Chromosome 5D"/>
</dbReference>
<evidence type="ECO:0000313" key="1">
    <source>
        <dbReference type="EMBL" id="KAG6774720.1"/>
    </source>
</evidence>
<proteinExistence type="predicted"/>
<sequence length="69" mass="7558">MVDQCFLRIHFSVASATSDAEHRGCLVAKMMLEEPSHLGMISFEARQTNGALGEKICSVDLLTLSSIIF</sequence>
<evidence type="ECO:0000313" key="2">
    <source>
        <dbReference type="Proteomes" id="UP000886885"/>
    </source>
</evidence>
<keyword evidence="2" id="KW-1185">Reference proteome</keyword>